<protein>
    <submittedName>
        <fullName evidence="2">Hemerythrin HHE cation binding domain-containing protein</fullName>
    </submittedName>
</protein>
<dbReference type="Gene3D" id="1.20.120.520">
    <property type="entry name" value="nmb1532 protein domain like"/>
    <property type="match status" value="1"/>
</dbReference>
<reference evidence="2 3" key="1">
    <citation type="submission" date="2018-04" db="EMBL/GenBank/DDBJ databases">
        <title>Genomic Encyclopedia of Archaeal and Bacterial Type Strains, Phase II (KMG-II): from individual species to whole genera.</title>
        <authorList>
            <person name="Goeker M."/>
        </authorList>
    </citation>
    <scope>NUCLEOTIDE SEQUENCE [LARGE SCALE GENOMIC DNA]</scope>
    <source>
        <strain evidence="2 3">DSM 29329</strain>
    </source>
</reference>
<organism evidence="2 3">
    <name type="scientific">Allosediminivita pacifica</name>
    <dbReference type="NCBI Taxonomy" id="1267769"/>
    <lineage>
        <taxon>Bacteria</taxon>
        <taxon>Pseudomonadati</taxon>
        <taxon>Pseudomonadota</taxon>
        <taxon>Alphaproteobacteria</taxon>
        <taxon>Rhodobacterales</taxon>
        <taxon>Paracoccaceae</taxon>
        <taxon>Allosediminivita</taxon>
    </lineage>
</organism>
<sequence length="182" mass="20702">MDELDLRSRAGLPDALRALLESYPRDEWEAHANFSGLVEFWLDRHLMFRKLTTALNEDSEAVMDGKMDVEAQKARLSRFGGMLVQQLHGHHQIEDMHYFPVLSGMERSLERGFSILDKDHHAMDGLLERFTTGANGVLRGQVEVGAFREELLDFDALLSRHLEDEEELIVPVILKHGSGGLH</sequence>
<dbReference type="AlphaFoldDB" id="A0A2T6ANW0"/>
<accession>A0A2T6ANW0</accession>
<feature type="domain" description="Hemerythrin-like" evidence="1">
    <location>
        <begin position="38"/>
        <end position="172"/>
    </location>
</feature>
<gene>
    <name evidence="2" type="ORF">C8N44_12119</name>
</gene>
<dbReference type="RefSeq" id="WP_107977726.1">
    <property type="nucleotide sequence ID" value="NZ_BMEZ01000021.1"/>
</dbReference>
<comment type="caution">
    <text evidence="2">The sequence shown here is derived from an EMBL/GenBank/DDBJ whole genome shotgun (WGS) entry which is preliminary data.</text>
</comment>
<dbReference type="Proteomes" id="UP000244069">
    <property type="component" value="Unassembled WGS sequence"/>
</dbReference>
<dbReference type="Pfam" id="PF01814">
    <property type="entry name" value="Hemerythrin"/>
    <property type="match status" value="1"/>
</dbReference>
<proteinExistence type="predicted"/>
<dbReference type="InterPro" id="IPR012312">
    <property type="entry name" value="Hemerythrin-like"/>
</dbReference>
<keyword evidence="3" id="KW-1185">Reference proteome</keyword>
<dbReference type="EMBL" id="QBKN01000021">
    <property type="protein sequence ID" value="PTX45498.1"/>
    <property type="molecule type" value="Genomic_DNA"/>
</dbReference>
<dbReference type="OrthoDB" id="6077989at2"/>
<evidence type="ECO:0000313" key="3">
    <source>
        <dbReference type="Proteomes" id="UP000244069"/>
    </source>
</evidence>
<evidence type="ECO:0000313" key="2">
    <source>
        <dbReference type="EMBL" id="PTX45498.1"/>
    </source>
</evidence>
<name>A0A2T6ANW0_9RHOB</name>
<evidence type="ECO:0000259" key="1">
    <source>
        <dbReference type="Pfam" id="PF01814"/>
    </source>
</evidence>